<reference evidence="1" key="1">
    <citation type="submission" date="2022-10" db="EMBL/GenBank/DDBJ databases">
        <authorList>
            <person name="Mo P."/>
        </authorList>
    </citation>
    <scope>NUCLEOTIDE SEQUENCE</scope>
    <source>
        <strain evidence="1">HUAS 13-4</strain>
    </source>
</reference>
<keyword evidence="2" id="KW-1185">Reference proteome</keyword>
<protein>
    <submittedName>
        <fullName evidence="1">Uncharacterized protein</fullName>
    </submittedName>
</protein>
<accession>A0ABY6DXA5</accession>
<dbReference type="RefSeq" id="WP_263227672.1">
    <property type="nucleotide sequence ID" value="NZ_CP106793.1"/>
</dbReference>
<dbReference type="Proteomes" id="UP001061298">
    <property type="component" value="Chromosome"/>
</dbReference>
<gene>
    <name evidence="1" type="ORF">N8I84_02000</name>
</gene>
<organism evidence="1 2">
    <name type="scientific">Streptomyces cynarae</name>
    <dbReference type="NCBI Taxonomy" id="2981134"/>
    <lineage>
        <taxon>Bacteria</taxon>
        <taxon>Bacillati</taxon>
        <taxon>Actinomycetota</taxon>
        <taxon>Actinomycetes</taxon>
        <taxon>Kitasatosporales</taxon>
        <taxon>Streptomycetaceae</taxon>
        <taxon>Streptomyces</taxon>
    </lineage>
</organism>
<dbReference type="EMBL" id="CP106793">
    <property type="protein sequence ID" value="UXY17661.1"/>
    <property type="molecule type" value="Genomic_DNA"/>
</dbReference>
<sequence length="54" mass="6173">MYDPSGHGKLLFARFSMPAETERNNIRESALTGARRRRPQGQARRLAVITEDML</sequence>
<proteinExistence type="predicted"/>
<evidence type="ECO:0000313" key="2">
    <source>
        <dbReference type="Proteomes" id="UP001061298"/>
    </source>
</evidence>
<evidence type="ECO:0000313" key="1">
    <source>
        <dbReference type="EMBL" id="UXY17661.1"/>
    </source>
</evidence>
<name>A0ABY6DXA5_9ACTN</name>